<comment type="caution">
    <text evidence="2">The sequence shown here is derived from an EMBL/GenBank/DDBJ whole genome shotgun (WGS) entry which is preliminary data.</text>
</comment>
<evidence type="ECO:0000313" key="3">
    <source>
        <dbReference type="Proteomes" id="UP000499080"/>
    </source>
</evidence>
<protein>
    <submittedName>
        <fullName evidence="2">Uncharacterized protein</fullName>
    </submittedName>
</protein>
<evidence type="ECO:0000313" key="2">
    <source>
        <dbReference type="EMBL" id="GBN18595.1"/>
    </source>
</evidence>
<feature type="region of interest" description="Disordered" evidence="1">
    <location>
        <begin position="1"/>
        <end position="21"/>
    </location>
</feature>
<sequence length="83" mass="8894">MAVHSNKQAIPKPSDVGSITQTCPTALVTEKVEKFRRMGNTKQFLSPRDKSCGTSKESRSACLSLGEISNGGDSRFLSFGNGD</sequence>
<dbReference type="EMBL" id="BGPR01006392">
    <property type="protein sequence ID" value="GBN18595.1"/>
    <property type="molecule type" value="Genomic_DNA"/>
</dbReference>
<name>A0A4Y2LUY5_ARAVE</name>
<organism evidence="2 3">
    <name type="scientific">Araneus ventricosus</name>
    <name type="common">Orbweaver spider</name>
    <name type="synonym">Epeira ventricosa</name>
    <dbReference type="NCBI Taxonomy" id="182803"/>
    <lineage>
        <taxon>Eukaryota</taxon>
        <taxon>Metazoa</taxon>
        <taxon>Ecdysozoa</taxon>
        <taxon>Arthropoda</taxon>
        <taxon>Chelicerata</taxon>
        <taxon>Arachnida</taxon>
        <taxon>Araneae</taxon>
        <taxon>Araneomorphae</taxon>
        <taxon>Entelegynae</taxon>
        <taxon>Araneoidea</taxon>
        <taxon>Araneidae</taxon>
        <taxon>Araneus</taxon>
    </lineage>
</organism>
<dbReference type="AlphaFoldDB" id="A0A4Y2LUY5"/>
<dbReference type="Proteomes" id="UP000499080">
    <property type="component" value="Unassembled WGS sequence"/>
</dbReference>
<proteinExistence type="predicted"/>
<keyword evidence="3" id="KW-1185">Reference proteome</keyword>
<gene>
    <name evidence="2" type="ORF">AVEN_112912_1</name>
</gene>
<accession>A0A4Y2LUY5</accession>
<evidence type="ECO:0000256" key="1">
    <source>
        <dbReference type="SAM" id="MobiDB-lite"/>
    </source>
</evidence>
<reference evidence="2 3" key="1">
    <citation type="journal article" date="2019" name="Sci. Rep.">
        <title>Orb-weaving spider Araneus ventricosus genome elucidates the spidroin gene catalogue.</title>
        <authorList>
            <person name="Kono N."/>
            <person name="Nakamura H."/>
            <person name="Ohtoshi R."/>
            <person name="Moran D.A.P."/>
            <person name="Shinohara A."/>
            <person name="Yoshida Y."/>
            <person name="Fujiwara M."/>
            <person name="Mori M."/>
            <person name="Tomita M."/>
            <person name="Arakawa K."/>
        </authorList>
    </citation>
    <scope>NUCLEOTIDE SEQUENCE [LARGE SCALE GENOMIC DNA]</scope>
</reference>